<keyword evidence="2" id="KW-1185">Reference proteome</keyword>
<protein>
    <submittedName>
        <fullName evidence="1">Uncharacterized protein</fullName>
    </submittedName>
</protein>
<dbReference type="RefSeq" id="WP_207278689.1">
    <property type="nucleotide sequence ID" value="NZ_JAFLEQ010000008.1"/>
</dbReference>
<proteinExistence type="predicted"/>
<evidence type="ECO:0000313" key="2">
    <source>
        <dbReference type="Proteomes" id="UP000664332"/>
    </source>
</evidence>
<dbReference type="EMBL" id="JAFLEQ010000008">
    <property type="protein sequence ID" value="MBN9644245.1"/>
    <property type="molecule type" value="Genomic_DNA"/>
</dbReference>
<dbReference type="AlphaFoldDB" id="A0A939DZQ5"/>
<organism evidence="1 2">
    <name type="scientific">Corynebacterium mendelii</name>
    <dbReference type="NCBI Taxonomy" id="2765362"/>
    <lineage>
        <taxon>Bacteria</taxon>
        <taxon>Bacillati</taxon>
        <taxon>Actinomycetota</taxon>
        <taxon>Actinomycetes</taxon>
        <taxon>Mycobacteriales</taxon>
        <taxon>Corynebacteriaceae</taxon>
        <taxon>Corynebacterium</taxon>
    </lineage>
</organism>
<gene>
    <name evidence="1" type="ORF">JZY06_06395</name>
</gene>
<reference evidence="1" key="1">
    <citation type="submission" date="2021-03" db="EMBL/GenBank/DDBJ databases">
        <authorList>
            <person name="Sun Q."/>
        </authorList>
    </citation>
    <scope>NUCLEOTIDE SEQUENCE</scope>
    <source>
        <strain evidence="1">CCM 8862</strain>
    </source>
</reference>
<evidence type="ECO:0000313" key="1">
    <source>
        <dbReference type="EMBL" id="MBN9644245.1"/>
    </source>
</evidence>
<sequence length="160" mass="17506">MTHHRPQTHASATGQFGTWVWNNAELFDSNGSLIAMVCADVICIGPERLLCESVSGRFRFRCRATSGGGEVFTISSHGLTSASLVADCCGNKYRLRRIPGIKTTRMISDTDGDIATVRPGADGTMEVHVKPRVETTPKTDFVFLTWACVLVDGPDQRQLF</sequence>
<comment type="caution">
    <text evidence="1">The sequence shown here is derived from an EMBL/GenBank/DDBJ whole genome shotgun (WGS) entry which is preliminary data.</text>
</comment>
<accession>A0A939DZQ5</accession>
<dbReference type="Proteomes" id="UP000664332">
    <property type="component" value="Unassembled WGS sequence"/>
</dbReference>
<name>A0A939DZQ5_9CORY</name>